<sequence>MDSESLRVEGRGYATIQDVNISHNQDVFKSTSVVLEGLLEKKMRLEKALERCKKSVGSLESFLKTVNAQHIKSGDLYSTMTDYDAAARELDDRILSLEEELKGLNKKIGLEDEQLRPRDGRVLAGKQAHIGIVAEEEAEVELVLIYAVSQADWVAGYDIRVDTTETRRCVTMVYKAIVSQTTQESWDNVPLTLETANPTYGVKPPTLEQWTLSVFKPSPPPAPARKRQAAAFLARATSAEEIGGEEEESDDDMGFGLFDDGPMGVMMAGVNAKGGMNPSFKVPGLVTIPPDNGERSFTIVELKLDALITWFSIPKIDTKVHLKARVCNDSEYTLLPGKASVFVDGSFIAKSDVPLVSPLEKFECALGVDPAARITYHPLQKHTSTSGFYNKSIRRGYVQRLTVQNTKPNPIPLLKIVDHVPVPENSEIMVKLVQPALKLPHTVLPRTQSKAHSNVHESIEASEESIRSKPATTTVRTLSDVVGSSVGPNIKLSDGVYVQWDRADEWNVDIEALGKNGLMNWLCEVPAQEKLNLTLEWEVNAPLKATVVGL</sequence>
<dbReference type="InterPro" id="IPR011935">
    <property type="entry name" value="CHP02231"/>
</dbReference>
<feature type="domain" description="DUF4139" evidence="2">
    <location>
        <begin position="144"/>
        <end position="440"/>
    </location>
</feature>
<organism evidence="3 4">
    <name type="scientific">Paramarasmius palmivorus</name>
    <dbReference type="NCBI Taxonomy" id="297713"/>
    <lineage>
        <taxon>Eukaryota</taxon>
        <taxon>Fungi</taxon>
        <taxon>Dikarya</taxon>
        <taxon>Basidiomycota</taxon>
        <taxon>Agaricomycotina</taxon>
        <taxon>Agaricomycetes</taxon>
        <taxon>Agaricomycetidae</taxon>
        <taxon>Agaricales</taxon>
        <taxon>Marasmiineae</taxon>
        <taxon>Marasmiaceae</taxon>
        <taxon>Paramarasmius</taxon>
    </lineage>
</organism>
<feature type="coiled-coil region" evidence="1">
    <location>
        <begin position="80"/>
        <end position="114"/>
    </location>
</feature>
<gene>
    <name evidence="3" type="ORF">VNI00_010008</name>
</gene>
<comment type="caution">
    <text evidence="3">The sequence shown here is derived from an EMBL/GenBank/DDBJ whole genome shotgun (WGS) entry which is preliminary data.</text>
</comment>
<evidence type="ECO:0000313" key="3">
    <source>
        <dbReference type="EMBL" id="KAK7040202.1"/>
    </source>
</evidence>
<evidence type="ECO:0000259" key="2">
    <source>
        <dbReference type="Pfam" id="PF13598"/>
    </source>
</evidence>
<name>A0AAW0CN55_9AGAR</name>
<dbReference type="PANTHER" id="PTHR31005:SF8">
    <property type="entry name" value="DUF4139 DOMAIN-CONTAINING PROTEIN"/>
    <property type="match status" value="1"/>
</dbReference>
<dbReference type="EMBL" id="JAYKXP010000038">
    <property type="protein sequence ID" value="KAK7040202.1"/>
    <property type="molecule type" value="Genomic_DNA"/>
</dbReference>
<proteinExistence type="predicted"/>
<dbReference type="Pfam" id="PF13598">
    <property type="entry name" value="DUF4139"/>
    <property type="match status" value="1"/>
</dbReference>
<dbReference type="Proteomes" id="UP001383192">
    <property type="component" value="Unassembled WGS sequence"/>
</dbReference>
<keyword evidence="4" id="KW-1185">Reference proteome</keyword>
<reference evidence="3 4" key="1">
    <citation type="submission" date="2024-01" db="EMBL/GenBank/DDBJ databases">
        <title>A draft genome for a cacao thread blight-causing isolate of Paramarasmius palmivorus.</title>
        <authorList>
            <person name="Baruah I.K."/>
            <person name="Bukari Y."/>
            <person name="Amoako-Attah I."/>
            <person name="Meinhardt L.W."/>
            <person name="Bailey B.A."/>
            <person name="Cohen S.P."/>
        </authorList>
    </citation>
    <scope>NUCLEOTIDE SEQUENCE [LARGE SCALE GENOMIC DNA]</scope>
    <source>
        <strain evidence="3 4">GH-12</strain>
    </source>
</reference>
<dbReference type="InterPro" id="IPR037291">
    <property type="entry name" value="DUF4139"/>
</dbReference>
<accession>A0AAW0CN55</accession>
<dbReference type="NCBIfam" id="TIGR02231">
    <property type="entry name" value="mucoidy inhibitor MuiA family protein"/>
    <property type="match status" value="1"/>
</dbReference>
<dbReference type="AlphaFoldDB" id="A0AAW0CN55"/>
<protein>
    <recommendedName>
        <fullName evidence="2">DUF4139 domain-containing protein</fullName>
    </recommendedName>
</protein>
<evidence type="ECO:0000256" key="1">
    <source>
        <dbReference type="SAM" id="Coils"/>
    </source>
</evidence>
<keyword evidence="1" id="KW-0175">Coiled coil</keyword>
<evidence type="ECO:0000313" key="4">
    <source>
        <dbReference type="Proteomes" id="UP001383192"/>
    </source>
</evidence>
<dbReference type="PANTHER" id="PTHR31005">
    <property type="entry name" value="DUF4139 DOMAIN-CONTAINING PROTEIN"/>
    <property type="match status" value="1"/>
</dbReference>